<organism evidence="4 5">
    <name type="scientific">Roseisolibacter agri</name>
    <dbReference type="NCBI Taxonomy" id="2014610"/>
    <lineage>
        <taxon>Bacteria</taxon>
        <taxon>Pseudomonadati</taxon>
        <taxon>Gemmatimonadota</taxon>
        <taxon>Gemmatimonadia</taxon>
        <taxon>Gemmatimonadales</taxon>
        <taxon>Gemmatimonadaceae</taxon>
        <taxon>Roseisolibacter</taxon>
    </lineage>
</organism>
<evidence type="ECO:0000313" key="5">
    <source>
        <dbReference type="Proteomes" id="UP001161325"/>
    </source>
</evidence>
<reference evidence="4" key="1">
    <citation type="submission" date="2022-08" db="EMBL/GenBank/DDBJ databases">
        <title>Draft genome sequencing of Roseisolibacter agri AW1220.</title>
        <authorList>
            <person name="Tobiishi Y."/>
            <person name="Tonouchi A."/>
        </authorList>
    </citation>
    <scope>NUCLEOTIDE SEQUENCE</scope>
    <source>
        <strain evidence="4">AW1220</strain>
    </source>
</reference>
<dbReference type="InterPro" id="IPR013656">
    <property type="entry name" value="PAS_4"/>
</dbReference>
<dbReference type="SMART" id="SM00091">
    <property type="entry name" value="PAS"/>
    <property type="match status" value="1"/>
</dbReference>
<dbReference type="EMBL" id="BRXS01000005">
    <property type="protein sequence ID" value="GLC26764.1"/>
    <property type="molecule type" value="Genomic_DNA"/>
</dbReference>
<evidence type="ECO:0000256" key="1">
    <source>
        <dbReference type="SAM" id="Coils"/>
    </source>
</evidence>
<protein>
    <recommendedName>
        <fullName evidence="3">PAS domain-containing protein</fullName>
    </recommendedName>
</protein>
<keyword evidence="1" id="KW-0175">Coiled coil</keyword>
<name>A0AA37Q546_9BACT</name>
<dbReference type="Pfam" id="PF08448">
    <property type="entry name" value="PAS_4"/>
    <property type="match status" value="1"/>
</dbReference>
<evidence type="ECO:0000259" key="3">
    <source>
        <dbReference type="SMART" id="SM00091"/>
    </source>
</evidence>
<dbReference type="Gene3D" id="3.30.450.20">
    <property type="entry name" value="PAS domain"/>
    <property type="match status" value="1"/>
</dbReference>
<feature type="region of interest" description="Disordered" evidence="2">
    <location>
        <begin position="1"/>
        <end position="25"/>
    </location>
</feature>
<feature type="coiled-coil region" evidence="1">
    <location>
        <begin position="56"/>
        <end position="83"/>
    </location>
</feature>
<dbReference type="SUPFAM" id="SSF55785">
    <property type="entry name" value="PYP-like sensor domain (PAS domain)"/>
    <property type="match status" value="1"/>
</dbReference>
<proteinExistence type="predicted"/>
<dbReference type="InterPro" id="IPR035965">
    <property type="entry name" value="PAS-like_dom_sf"/>
</dbReference>
<sequence length="208" mass="22643">MRDEPRRDTSPAPRGAPLPSRSHVPTISDYAEYADALRARRQHATQAAPAAAAGLLHATLAELGEAEEELRAQNDDLLQAQLAQEGREARWRALFELAPAAYLVTTLDAVVVQANAAACALLRRPVNALVGKPMACYVALDERGAFRTALERAAHAPGVEEWPMLMLPREGAMVDCRLRVSRLPDGERGERLLGWLITETHPSTVDLG</sequence>
<evidence type="ECO:0000256" key="2">
    <source>
        <dbReference type="SAM" id="MobiDB-lite"/>
    </source>
</evidence>
<gene>
    <name evidence="4" type="ORF">rosag_32770</name>
</gene>
<feature type="domain" description="PAS" evidence="3">
    <location>
        <begin position="89"/>
        <end position="155"/>
    </location>
</feature>
<keyword evidence="5" id="KW-1185">Reference proteome</keyword>
<dbReference type="NCBIfam" id="TIGR00229">
    <property type="entry name" value="sensory_box"/>
    <property type="match status" value="1"/>
</dbReference>
<dbReference type="InterPro" id="IPR000014">
    <property type="entry name" value="PAS"/>
</dbReference>
<comment type="caution">
    <text evidence="4">The sequence shown here is derived from an EMBL/GenBank/DDBJ whole genome shotgun (WGS) entry which is preliminary data.</text>
</comment>
<dbReference type="AlphaFoldDB" id="A0AA37Q546"/>
<evidence type="ECO:0000313" key="4">
    <source>
        <dbReference type="EMBL" id="GLC26764.1"/>
    </source>
</evidence>
<accession>A0AA37Q546</accession>
<dbReference type="Proteomes" id="UP001161325">
    <property type="component" value="Unassembled WGS sequence"/>
</dbReference>